<name>A0A0C3HS33_OIDMZ</name>
<keyword evidence="1" id="KW-0808">Transferase</keyword>
<sequence length="161" mass="18723">MFDASLHQMDILGPGETPSGYFESGRRMLTVHHWRTWFKVDIPQSLKVSKACGAEGLFQRWSFPKSNMVLSNGYSIAEYPKGLDEIDFAAVEKTWQGEEANFLHKIGPLRKAVGREKMSYRLVASEVVDKWYVRQTYLYRGDKFGDEMQEMDEVLELLWLF</sequence>
<keyword evidence="2" id="KW-1185">Reference proteome</keyword>
<gene>
    <name evidence="1" type="ORF">OIDMADRAFT_17020</name>
</gene>
<accession>A0A0C3HS33</accession>
<dbReference type="Proteomes" id="UP000054321">
    <property type="component" value="Unassembled WGS sequence"/>
</dbReference>
<protein>
    <submittedName>
        <fullName evidence="1">Glycosyltransferase family 31 protein</fullName>
    </submittedName>
</protein>
<dbReference type="EMBL" id="KN832871">
    <property type="protein sequence ID" value="KIN05830.1"/>
    <property type="molecule type" value="Genomic_DNA"/>
</dbReference>
<dbReference type="STRING" id="913774.A0A0C3HS33"/>
<reference evidence="2" key="2">
    <citation type="submission" date="2015-01" db="EMBL/GenBank/DDBJ databases">
        <title>Evolutionary Origins and Diversification of the Mycorrhizal Mutualists.</title>
        <authorList>
            <consortium name="DOE Joint Genome Institute"/>
            <consortium name="Mycorrhizal Genomics Consortium"/>
            <person name="Kohler A."/>
            <person name="Kuo A."/>
            <person name="Nagy L.G."/>
            <person name="Floudas D."/>
            <person name="Copeland A."/>
            <person name="Barry K.W."/>
            <person name="Cichocki N."/>
            <person name="Veneault-Fourrey C."/>
            <person name="LaButti K."/>
            <person name="Lindquist E.A."/>
            <person name="Lipzen A."/>
            <person name="Lundell T."/>
            <person name="Morin E."/>
            <person name="Murat C."/>
            <person name="Riley R."/>
            <person name="Ohm R."/>
            <person name="Sun H."/>
            <person name="Tunlid A."/>
            <person name="Henrissat B."/>
            <person name="Grigoriev I.V."/>
            <person name="Hibbett D.S."/>
            <person name="Martin F."/>
        </authorList>
    </citation>
    <scope>NUCLEOTIDE SEQUENCE [LARGE SCALE GENOMIC DNA]</scope>
    <source>
        <strain evidence="2">Zn</strain>
    </source>
</reference>
<evidence type="ECO:0000313" key="1">
    <source>
        <dbReference type="EMBL" id="KIN05830.1"/>
    </source>
</evidence>
<dbReference type="InParanoid" id="A0A0C3HS33"/>
<organism evidence="1 2">
    <name type="scientific">Oidiodendron maius (strain Zn)</name>
    <dbReference type="NCBI Taxonomy" id="913774"/>
    <lineage>
        <taxon>Eukaryota</taxon>
        <taxon>Fungi</taxon>
        <taxon>Dikarya</taxon>
        <taxon>Ascomycota</taxon>
        <taxon>Pezizomycotina</taxon>
        <taxon>Leotiomycetes</taxon>
        <taxon>Leotiomycetes incertae sedis</taxon>
        <taxon>Myxotrichaceae</taxon>
        <taxon>Oidiodendron</taxon>
    </lineage>
</organism>
<dbReference type="GO" id="GO:0016740">
    <property type="term" value="F:transferase activity"/>
    <property type="evidence" value="ECO:0007669"/>
    <property type="project" value="UniProtKB-KW"/>
</dbReference>
<proteinExistence type="predicted"/>
<reference evidence="1 2" key="1">
    <citation type="submission" date="2014-04" db="EMBL/GenBank/DDBJ databases">
        <authorList>
            <consortium name="DOE Joint Genome Institute"/>
            <person name="Kuo A."/>
            <person name="Martino E."/>
            <person name="Perotto S."/>
            <person name="Kohler A."/>
            <person name="Nagy L.G."/>
            <person name="Floudas D."/>
            <person name="Copeland A."/>
            <person name="Barry K.W."/>
            <person name="Cichocki N."/>
            <person name="Veneault-Fourrey C."/>
            <person name="LaButti K."/>
            <person name="Lindquist E.A."/>
            <person name="Lipzen A."/>
            <person name="Lundell T."/>
            <person name="Morin E."/>
            <person name="Murat C."/>
            <person name="Sun H."/>
            <person name="Tunlid A."/>
            <person name="Henrissat B."/>
            <person name="Grigoriev I.V."/>
            <person name="Hibbett D.S."/>
            <person name="Martin F."/>
            <person name="Nordberg H.P."/>
            <person name="Cantor M.N."/>
            <person name="Hua S.X."/>
        </authorList>
    </citation>
    <scope>NUCLEOTIDE SEQUENCE [LARGE SCALE GENOMIC DNA]</scope>
    <source>
        <strain evidence="1 2">Zn</strain>
    </source>
</reference>
<dbReference type="AlphaFoldDB" id="A0A0C3HS33"/>
<evidence type="ECO:0000313" key="2">
    <source>
        <dbReference type="Proteomes" id="UP000054321"/>
    </source>
</evidence>
<dbReference type="OrthoDB" id="414175at2759"/>
<dbReference type="HOGENOM" id="CLU_1644213_0_0_1"/>